<proteinExistence type="predicted"/>
<keyword evidence="4" id="KW-1003">Cell membrane</keyword>
<dbReference type="GO" id="GO:0000155">
    <property type="term" value="F:phosphorelay sensor kinase activity"/>
    <property type="evidence" value="ECO:0007669"/>
    <property type="project" value="InterPro"/>
</dbReference>
<dbReference type="Gene3D" id="1.10.287.130">
    <property type="match status" value="1"/>
</dbReference>
<gene>
    <name evidence="12" type="ORF">FB474_1008</name>
</gene>
<organism evidence="12 13">
    <name type="scientific">Oryzihumus leptocrescens</name>
    <dbReference type="NCBI Taxonomy" id="297536"/>
    <lineage>
        <taxon>Bacteria</taxon>
        <taxon>Bacillati</taxon>
        <taxon>Actinomycetota</taxon>
        <taxon>Actinomycetes</taxon>
        <taxon>Micrococcales</taxon>
        <taxon>Intrasporangiaceae</taxon>
        <taxon>Oryzihumus</taxon>
    </lineage>
</organism>
<keyword evidence="13" id="KW-1185">Reference proteome</keyword>
<comment type="subcellular location">
    <subcellularLocation>
        <location evidence="2">Cell membrane</location>
        <topology evidence="2">Multi-pass membrane protein</topology>
    </subcellularLocation>
</comment>
<evidence type="ECO:0000313" key="13">
    <source>
        <dbReference type="Proteomes" id="UP000319514"/>
    </source>
</evidence>
<dbReference type="InterPro" id="IPR050980">
    <property type="entry name" value="2C_sensor_his_kinase"/>
</dbReference>
<evidence type="ECO:0000256" key="1">
    <source>
        <dbReference type="ARBA" id="ARBA00000085"/>
    </source>
</evidence>
<dbReference type="Pfam" id="PF00512">
    <property type="entry name" value="HisKA"/>
    <property type="match status" value="1"/>
</dbReference>
<evidence type="ECO:0000256" key="6">
    <source>
        <dbReference type="ARBA" id="ARBA00022679"/>
    </source>
</evidence>
<feature type="domain" description="Histidine kinase" evidence="11">
    <location>
        <begin position="195"/>
        <end position="410"/>
    </location>
</feature>
<dbReference type="Gene3D" id="3.30.565.10">
    <property type="entry name" value="Histidine kinase-like ATPase, C-terminal domain"/>
    <property type="match status" value="1"/>
</dbReference>
<keyword evidence="8" id="KW-0902">Two-component regulatory system</keyword>
<keyword evidence="5" id="KW-0597">Phosphoprotein</keyword>
<evidence type="ECO:0000313" key="12">
    <source>
        <dbReference type="EMBL" id="TQL59646.1"/>
    </source>
</evidence>
<dbReference type="SUPFAM" id="SSF55874">
    <property type="entry name" value="ATPase domain of HSP90 chaperone/DNA topoisomerase II/histidine kinase"/>
    <property type="match status" value="1"/>
</dbReference>
<dbReference type="PRINTS" id="PR00344">
    <property type="entry name" value="BCTRLSENSOR"/>
</dbReference>
<evidence type="ECO:0000256" key="9">
    <source>
        <dbReference type="ARBA" id="ARBA00023026"/>
    </source>
</evidence>
<dbReference type="PANTHER" id="PTHR44936">
    <property type="entry name" value="SENSOR PROTEIN CREC"/>
    <property type="match status" value="1"/>
</dbReference>
<dbReference type="RefSeq" id="WP_141787642.1">
    <property type="nucleotide sequence ID" value="NZ_BAAAKX010000004.1"/>
</dbReference>
<evidence type="ECO:0000259" key="11">
    <source>
        <dbReference type="PROSITE" id="PS50109"/>
    </source>
</evidence>
<dbReference type="CDD" id="cd00075">
    <property type="entry name" value="HATPase"/>
    <property type="match status" value="1"/>
</dbReference>
<evidence type="ECO:0000256" key="5">
    <source>
        <dbReference type="ARBA" id="ARBA00022553"/>
    </source>
</evidence>
<keyword evidence="9" id="KW-0843">Virulence</keyword>
<feature type="transmembrane region" description="Helical" evidence="10">
    <location>
        <begin position="155"/>
        <end position="178"/>
    </location>
</feature>
<keyword evidence="10" id="KW-1133">Transmembrane helix</keyword>
<keyword evidence="10" id="KW-0472">Membrane</keyword>
<dbReference type="InterPro" id="IPR003594">
    <property type="entry name" value="HATPase_dom"/>
</dbReference>
<dbReference type="OrthoDB" id="9786919at2"/>
<keyword evidence="10" id="KW-0812">Transmembrane</keyword>
<keyword evidence="6" id="KW-0808">Transferase</keyword>
<protein>
    <recommendedName>
        <fullName evidence="3">histidine kinase</fullName>
        <ecNumber evidence="3">2.7.13.3</ecNumber>
    </recommendedName>
</protein>
<evidence type="ECO:0000256" key="8">
    <source>
        <dbReference type="ARBA" id="ARBA00023012"/>
    </source>
</evidence>
<name>A0A542ZH61_9MICO</name>
<evidence type="ECO:0000256" key="3">
    <source>
        <dbReference type="ARBA" id="ARBA00012438"/>
    </source>
</evidence>
<dbReference type="SMART" id="SM00388">
    <property type="entry name" value="HisKA"/>
    <property type="match status" value="1"/>
</dbReference>
<dbReference type="InterPro" id="IPR003661">
    <property type="entry name" value="HisK_dim/P_dom"/>
</dbReference>
<dbReference type="CDD" id="cd00082">
    <property type="entry name" value="HisKA"/>
    <property type="match status" value="1"/>
</dbReference>
<evidence type="ECO:0000256" key="4">
    <source>
        <dbReference type="ARBA" id="ARBA00022475"/>
    </source>
</evidence>
<dbReference type="AlphaFoldDB" id="A0A542ZH61"/>
<comment type="catalytic activity">
    <reaction evidence="1">
        <text>ATP + protein L-histidine = ADP + protein N-phospho-L-histidine.</text>
        <dbReference type="EC" id="2.7.13.3"/>
    </reaction>
</comment>
<dbReference type="InterPro" id="IPR036890">
    <property type="entry name" value="HATPase_C_sf"/>
</dbReference>
<dbReference type="Proteomes" id="UP000319514">
    <property type="component" value="Unassembled WGS sequence"/>
</dbReference>
<accession>A0A542ZH61</accession>
<dbReference type="Pfam" id="PF02518">
    <property type="entry name" value="HATPase_c"/>
    <property type="match status" value="1"/>
</dbReference>
<dbReference type="InterPro" id="IPR005467">
    <property type="entry name" value="His_kinase_dom"/>
</dbReference>
<evidence type="ECO:0000256" key="2">
    <source>
        <dbReference type="ARBA" id="ARBA00004651"/>
    </source>
</evidence>
<evidence type="ECO:0000256" key="7">
    <source>
        <dbReference type="ARBA" id="ARBA00022777"/>
    </source>
</evidence>
<keyword evidence="7 12" id="KW-0418">Kinase</keyword>
<feature type="transmembrane region" description="Helical" evidence="10">
    <location>
        <begin position="25"/>
        <end position="48"/>
    </location>
</feature>
<dbReference type="SMART" id="SM00387">
    <property type="entry name" value="HATPase_c"/>
    <property type="match status" value="1"/>
</dbReference>
<dbReference type="PANTHER" id="PTHR44936:SF9">
    <property type="entry name" value="SENSOR PROTEIN CREC"/>
    <property type="match status" value="1"/>
</dbReference>
<dbReference type="SUPFAM" id="SSF47384">
    <property type="entry name" value="Homodimeric domain of signal transducing histidine kinase"/>
    <property type="match status" value="1"/>
</dbReference>
<sequence length="422" mass="43857">MTRWWPALRAAPGDDPALARARRQVAAMVAGAVLLGVLLASAVTWVAVVRSRDVAADRALASAAAHADDAQDPPPDVWLFIREPSGELKSTPGAPAGLPLTTVMDRVGPGHPDQREVSIGGTELLVRTVSREGAVVQAVEDLSGREAERHRLAGALLLALVVGVGLALVAGTALARWATRPLADALTRQRRFVADASHELRTPLSRLAMRAELLTRELASGPAGPREDAEQLLGDARTMAEVLNDLLLSAQLRAHPGGGVDIDVAALVQDVVAADEMRAERGGIALSAATGAGAAAPAVVHGSPPALRRAVSALVDNALAHTPSGGSVRVQVSAAHDHVVVEVSDTGEGLDPERIEELMQPFSRGHDDRRRFGLGLALVREVLEAHGGTLSARGAPGVGATWTVRLPASHRGRHTAGSPPGR</sequence>
<dbReference type="GO" id="GO:0005886">
    <property type="term" value="C:plasma membrane"/>
    <property type="evidence" value="ECO:0007669"/>
    <property type="project" value="UniProtKB-SubCell"/>
</dbReference>
<dbReference type="EC" id="2.7.13.3" evidence="3"/>
<reference evidence="12 13" key="1">
    <citation type="submission" date="2019-06" db="EMBL/GenBank/DDBJ databases">
        <title>Sequencing the genomes of 1000 actinobacteria strains.</title>
        <authorList>
            <person name="Klenk H.-P."/>
        </authorList>
    </citation>
    <scope>NUCLEOTIDE SEQUENCE [LARGE SCALE GENOMIC DNA]</scope>
    <source>
        <strain evidence="12 13">DSM 18082</strain>
    </source>
</reference>
<evidence type="ECO:0000256" key="10">
    <source>
        <dbReference type="SAM" id="Phobius"/>
    </source>
</evidence>
<dbReference type="EMBL" id="VFOQ01000001">
    <property type="protein sequence ID" value="TQL59646.1"/>
    <property type="molecule type" value="Genomic_DNA"/>
</dbReference>
<comment type="caution">
    <text evidence="12">The sequence shown here is derived from an EMBL/GenBank/DDBJ whole genome shotgun (WGS) entry which is preliminary data.</text>
</comment>
<dbReference type="PROSITE" id="PS50109">
    <property type="entry name" value="HIS_KIN"/>
    <property type="match status" value="1"/>
</dbReference>
<dbReference type="InterPro" id="IPR036097">
    <property type="entry name" value="HisK_dim/P_sf"/>
</dbReference>
<dbReference type="InterPro" id="IPR004358">
    <property type="entry name" value="Sig_transdc_His_kin-like_C"/>
</dbReference>